<dbReference type="AlphaFoldDB" id="A0A0N4T7S2"/>
<reference evidence="2 3" key="2">
    <citation type="submission" date="2018-11" db="EMBL/GenBank/DDBJ databases">
        <authorList>
            <consortium name="Pathogen Informatics"/>
        </authorList>
    </citation>
    <scope>NUCLEOTIDE SEQUENCE [LARGE SCALE GENOMIC DNA]</scope>
</reference>
<dbReference type="Gene3D" id="2.60.40.690">
    <property type="entry name" value="Alpha-macroglobulin, receptor-binding domain"/>
    <property type="match status" value="1"/>
</dbReference>
<dbReference type="InterPro" id="IPR011626">
    <property type="entry name" value="Alpha-macroglobulin_TED"/>
</dbReference>
<keyword evidence="3" id="KW-1185">Reference proteome</keyword>
<feature type="domain" description="Alpha-macroglobulin receptor-binding" evidence="1">
    <location>
        <begin position="195"/>
        <end position="284"/>
    </location>
</feature>
<dbReference type="SMART" id="SM01361">
    <property type="entry name" value="A2M_recep"/>
    <property type="match status" value="1"/>
</dbReference>
<evidence type="ECO:0000313" key="3">
    <source>
        <dbReference type="Proteomes" id="UP000278627"/>
    </source>
</evidence>
<dbReference type="InterPro" id="IPR008930">
    <property type="entry name" value="Terpenoid_cyclase/PrenylTrfase"/>
</dbReference>
<dbReference type="STRING" id="6280.A0A0N4T7S2"/>
<name>A0A0N4T7S2_BRUPA</name>
<protein>
    <submittedName>
        <fullName evidence="4">A2M_recep domain-containing protein</fullName>
    </submittedName>
</protein>
<accession>A0A0N4T7S2</accession>
<evidence type="ECO:0000313" key="4">
    <source>
        <dbReference type="WBParaSite" id="BPAG_0000425901-mRNA-1"/>
    </source>
</evidence>
<dbReference type="Proteomes" id="UP000278627">
    <property type="component" value="Unassembled WGS sequence"/>
</dbReference>
<dbReference type="Pfam" id="PF07677">
    <property type="entry name" value="A2M_recep"/>
    <property type="match status" value="1"/>
</dbReference>
<dbReference type="InterPro" id="IPR036595">
    <property type="entry name" value="A-macroglobulin_rcpt-bd_sf"/>
</dbReference>
<gene>
    <name evidence="2" type="ORF">BPAG_LOCUS4222</name>
</gene>
<sequence>MIKFNFQIVDGVYWSTKIGQEKPKDTQHYFYQPRPADVEMTAYVLLTYMIRDDTDKALPLVRWLTSQRNAYGGFSSTQDTVMALQALATYAAKVYSPQLNVSIMIMNGADKQNFEVTTDNAMVLQSYQLTNLDEGLELNARGNGIVLAQLQYSYHRTTMRDDLPFYCTKEVRELHSGNRLQLDLCCNYTKLDSRSNMAVAEVDALSGFRFDGDQLDNLMDISDLQRAELDKEDTRMNLYFNPIGSTPVCLSLYSDMVYQISEQKPAQVVLFDYYDPEQQVKTTYTAKQTRSLQDACPECWPAVEANEKSAGILSVRAEASSIISGTKLHVIILFALLISIVRP</sequence>
<dbReference type="SUPFAM" id="SSF49410">
    <property type="entry name" value="Alpha-macroglobulin receptor domain"/>
    <property type="match status" value="1"/>
</dbReference>
<evidence type="ECO:0000313" key="2">
    <source>
        <dbReference type="EMBL" id="VDN85408.1"/>
    </source>
</evidence>
<dbReference type="Gene3D" id="1.50.10.20">
    <property type="match status" value="1"/>
</dbReference>
<dbReference type="SUPFAM" id="SSF48239">
    <property type="entry name" value="Terpenoid cyclases/Protein prenyltransferases"/>
    <property type="match status" value="1"/>
</dbReference>
<dbReference type="GO" id="GO:0005615">
    <property type="term" value="C:extracellular space"/>
    <property type="evidence" value="ECO:0007669"/>
    <property type="project" value="InterPro"/>
</dbReference>
<dbReference type="WBParaSite" id="BPAG_0000425901-mRNA-1">
    <property type="protein sequence ID" value="BPAG_0000425901-mRNA-1"/>
    <property type="gene ID" value="BPAG_0000425901"/>
</dbReference>
<organism evidence="4">
    <name type="scientific">Brugia pahangi</name>
    <name type="common">Filarial nematode worm</name>
    <dbReference type="NCBI Taxonomy" id="6280"/>
    <lineage>
        <taxon>Eukaryota</taxon>
        <taxon>Metazoa</taxon>
        <taxon>Ecdysozoa</taxon>
        <taxon>Nematoda</taxon>
        <taxon>Chromadorea</taxon>
        <taxon>Rhabditida</taxon>
        <taxon>Spirurina</taxon>
        <taxon>Spiruromorpha</taxon>
        <taxon>Filarioidea</taxon>
        <taxon>Onchocercidae</taxon>
        <taxon>Brugia</taxon>
    </lineage>
</organism>
<dbReference type="InterPro" id="IPR050473">
    <property type="entry name" value="A2M/Complement_sys"/>
</dbReference>
<evidence type="ECO:0000259" key="1">
    <source>
        <dbReference type="SMART" id="SM01361"/>
    </source>
</evidence>
<proteinExistence type="predicted"/>
<dbReference type="InterPro" id="IPR009048">
    <property type="entry name" value="A-macroglobulin_rcpt-bd"/>
</dbReference>
<dbReference type="PANTHER" id="PTHR11412">
    <property type="entry name" value="MACROGLOBULIN / COMPLEMENT"/>
    <property type="match status" value="1"/>
</dbReference>
<dbReference type="EMBL" id="UZAD01001877">
    <property type="protein sequence ID" value="VDN85408.1"/>
    <property type="molecule type" value="Genomic_DNA"/>
</dbReference>
<dbReference type="Pfam" id="PF07678">
    <property type="entry name" value="TED_complement"/>
    <property type="match status" value="1"/>
</dbReference>
<reference evidence="4" key="1">
    <citation type="submission" date="2017-02" db="UniProtKB">
        <authorList>
            <consortium name="WormBaseParasite"/>
        </authorList>
    </citation>
    <scope>IDENTIFICATION</scope>
</reference>
<dbReference type="PANTHER" id="PTHR11412:SF175">
    <property type="entry name" value="TEP (THIOLESTER CONTAINING PROTEIN)"/>
    <property type="match status" value="1"/>
</dbReference>